<dbReference type="InterPro" id="IPR051690">
    <property type="entry name" value="PseI-like"/>
</dbReference>
<dbReference type="GO" id="GO:0047444">
    <property type="term" value="F:N-acylneuraminate-9-phosphate synthase activity"/>
    <property type="evidence" value="ECO:0007669"/>
    <property type="project" value="TreeGrafter"/>
</dbReference>
<dbReference type="Pfam" id="PF03102">
    <property type="entry name" value="NeuB"/>
    <property type="match status" value="1"/>
</dbReference>
<dbReference type="OrthoDB" id="9781701at2"/>
<accession>A0A239BUT8</accession>
<dbReference type="SUPFAM" id="SSF51569">
    <property type="entry name" value="Aldolase"/>
    <property type="match status" value="1"/>
</dbReference>
<dbReference type="PANTHER" id="PTHR42966">
    <property type="entry name" value="N-ACETYLNEURAMINATE SYNTHASE"/>
    <property type="match status" value="1"/>
</dbReference>
<evidence type="ECO:0000313" key="3">
    <source>
        <dbReference type="Proteomes" id="UP000198324"/>
    </source>
</evidence>
<gene>
    <name evidence="2" type="ORF">SAMN04488503_2800</name>
</gene>
<reference evidence="2 3" key="1">
    <citation type="submission" date="2017-06" db="EMBL/GenBank/DDBJ databases">
        <authorList>
            <person name="Kim H.J."/>
            <person name="Triplett B.A."/>
        </authorList>
    </citation>
    <scope>NUCLEOTIDE SEQUENCE [LARGE SCALE GENOMIC DNA]</scope>
    <source>
        <strain evidence="2 3">DSM 13116</strain>
    </source>
</reference>
<dbReference type="Proteomes" id="UP000198324">
    <property type="component" value="Unassembled WGS sequence"/>
</dbReference>
<feature type="domain" description="PseI/NeuA/B-like" evidence="1">
    <location>
        <begin position="21"/>
        <end position="223"/>
    </location>
</feature>
<dbReference type="Gene3D" id="3.20.20.70">
    <property type="entry name" value="Aldolase class I"/>
    <property type="match status" value="1"/>
</dbReference>
<organism evidence="2 3">
    <name type="scientific">Humidesulfovibrio mexicanus</name>
    <dbReference type="NCBI Taxonomy" id="147047"/>
    <lineage>
        <taxon>Bacteria</taxon>
        <taxon>Pseudomonadati</taxon>
        <taxon>Thermodesulfobacteriota</taxon>
        <taxon>Desulfovibrionia</taxon>
        <taxon>Desulfovibrionales</taxon>
        <taxon>Desulfovibrionaceae</taxon>
        <taxon>Humidesulfovibrio</taxon>
    </lineage>
</organism>
<name>A0A239BUT8_9BACT</name>
<evidence type="ECO:0000313" key="2">
    <source>
        <dbReference type="EMBL" id="SNS11392.1"/>
    </source>
</evidence>
<dbReference type="PANTHER" id="PTHR42966:SF1">
    <property type="entry name" value="SIALIC ACID SYNTHASE"/>
    <property type="match status" value="1"/>
</dbReference>
<dbReference type="EMBL" id="FZOC01000006">
    <property type="protein sequence ID" value="SNS11392.1"/>
    <property type="molecule type" value="Genomic_DNA"/>
</dbReference>
<keyword evidence="3" id="KW-1185">Reference proteome</keyword>
<dbReference type="InterPro" id="IPR013785">
    <property type="entry name" value="Aldolase_TIM"/>
</dbReference>
<sequence>MEIIAEIGQNHNGDMALAVELIHAAKEAGADVAKFQVYDARALFPRENNPWYDYNLSTELSRGQVLLLAEACARAGIEFMASVFSPELVPLLEEAGVRRYKVASRSVREGALMAALAATGKPLLVSLGMWDGPDFPQVPTSAPVGFLHCIARYPARLEDLRLGQVDFSRYAGFSDHSEGITAAMAALSRGAGIVEKHFTLDKNMYGPDHVCSMTPDELRELCRFRSELARCL</sequence>
<protein>
    <submittedName>
        <fullName evidence="2">N,N'-diacetyllegionaminate synthase</fullName>
    </submittedName>
</protein>
<dbReference type="RefSeq" id="WP_089275000.1">
    <property type="nucleotide sequence ID" value="NZ_FZOC01000006.1"/>
</dbReference>
<dbReference type="GO" id="GO:0016051">
    <property type="term" value="P:carbohydrate biosynthetic process"/>
    <property type="evidence" value="ECO:0007669"/>
    <property type="project" value="InterPro"/>
</dbReference>
<evidence type="ECO:0000259" key="1">
    <source>
        <dbReference type="Pfam" id="PF03102"/>
    </source>
</evidence>
<dbReference type="InterPro" id="IPR013132">
    <property type="entry name" value="PseI/NeuA/B-like_N"/>
</dbReference>
<dbReference type="AlphaFoldDB" id="A0A239BUT8"/>
<proteinExistence type="predicted"/>